<name>A0A395I6I0_ASPHC</name>
<keyword evidence="1" id="KW-0732">Signal</keyword>
<accession>A0A395I6I0</accession>
<dbReference type="VEuPathDB" id="FungiDB:BO97DRAFT_236370"/>
<dbReference type="EMBL" id="KZ824272">
    <property type="protein sequence ID" value="RAL15033.1"/>
    <property type="molecule type" value="Genomic_DNA"/>
</dbReference>
<evidence type="ECO:0000313" key="3">
    <source>
        <dbReference type="Proteomes" id="UP000248961"/>
    </source>
</evidence>
<protein>
    <submittedName>
        <fullName evidence="2">Uncharacterized protein</fullName>
    </submittedName>
</protein>
<gene>
    <name evidence="2" type="ORF">BO97DRAFT_236370</name>
</gene>
<dbReference type="GeneID" id="37195034"/>
<dbReference type="RefSeq" id="XP_025554187.1">
    <property type="nucleotide sequence ID" value="XM_025690745.1"/>
</dbReference>
<feature type="chain" id="PRO_5017412569" evidence="1">
    <location>
        <begin position="35"/>
        <end position="127"/>
    </location>
</feature>
<organism evidence="2 3">
    <name type="scientific">Aspergillus homomorphus (strain CBS 101889)</name>
    <dbReference type="NCBI Taxonomy" id="1450537"/>
    <lineage>
        <taxon>Eukaryota</taxon>
        <taxon>Fungi</taxon>
        <taxon>Dikarya</taxon>
        <taxon>Ascomycota</taxon>
        <taxon>Pezizomycotina</taxon>
        <taxon>Eurotiomycetes</taxon>
        <taxon>Eurotiomycetidae</taxon>
        <taxon>Eurotiales</taxon>
        <taxon>Aspergillaceae</taxon>
        <taxon>Aspergillus</taxon>
        <taxon>Aspergillus subgen. Circumdati</taxon>
    </lineage>
</organism>
<reference evidence="2 3" key="1">
    <citation type="submission" date="2018-02" db="EMBL/GenBank/DDBJ databases">
        <title>The genomes of Aspergillus section Nigri reveals drivers in fungal speciation.</title>
        <authorList>
            <consortium name="DOE Joint Genome Institute"/>
            <person name="Vesth T.C."/>
            <person name="Nybo J."/>
            <person name="Theobald S."/>
            <person name="Brandl J."/>
            <person name="Frisvad J.C."/>
            <person name="Nielsen K.F."/>
            <person name="Lyhne E.K."/>
            <person name="Kogle M.E."/>
            <person name="Kuo A."/>
            <person name="Riley R."/>
            <person name="Clum A."/>
            <person name="Nolan M."/>
            <person name="Lipzen A."/>
            <person name="Salamov A."/>
            <person name="Henrissat B."/>
            <person name="Wiebenga A."/>
            <person name="De vries R.P."/>
            <person name="Grigoriev I.V."/>
            <person name="Mortensen U.H."/>
            <person name="Andersen M.R."/>
            <person name="Baker S.E."/>
        </authorList>
    </citation>
    <scope>NUCLEOTIDE SEQUENCE [LARGE SCALE GENOMIC DNA]</scope>
    <source>
        <strain evidence="2 3">CBS 101889</strain>
    </source>
</reference>
<feature type="signal peptide" evidence="1">
    <location>
        <begin position="1"/>
        <end position="34"/>
    </location>
</feature>
<evidence type="ECO:0000256" key="1">
    <source>
        <dbReference type="SAM" id="SignalP"/>
    </source>
</evidence>
<dbReference type="Proteomes" id="UP000248961">
    <property type="component" value="Unassembled WGS sequence"/>
</dbReference>
<evidence type="ECO:0000313" key="2">
    <source>
        <dbReference type="EMBL" id="RAL15033.1"/>
    </source>
</evidence>
<keyword evidence="3" id="KW-1185">Reference proteome</keyword>
<proteinExistence type="predicted"/>
<dbReference type="AlphaFoldDB" id="A0A395I6I0"/>
<sequence>MCVGSLGEPPSENIASRMMLVALIIYLAAIEVGGTSPGPIHSTFSLPSLCSNQHRRQLLRPTPKQQDTQIVIGKTRGKTRGITGRGPEMNALLSDFVLTLGLLKSALDPFQYFTCQCCLMPIVEKMP</sequence>